<keyword evidence="1" id="KW-0472">Membrane</keyword>
<feature type="non-terminal residue" evidence="2">
    <location>
        <position position="201"/>
    </location>
</feature>
<dbReference type="AlphaFoldDB" id="A0AAD8AKW4"/>
<sequence length="201" mass="23455">RNNRYQFLYRALSNINLVSTMTLVHYLTKSRFTLESRSPSFQVSLLLQKQLAYSRGVWLNSSFSFYNMLHPKEFRMGKILNKDKSIVFVLERLEHSYLYNKIIMLLTGLSVAARLTYIANCSSSGRNSTTNNTLFYIILDIGIYLCSLNIERNLGELSQVSFKAMYLNSWVTTPSKQNILLWHFIILRVDKTLIYLQILIL</sequence>
<evidence type="ECO:0000313" key="3">
    <source>
        <dbReference type="Proteomes" id="UP001233999"/>
    </source>
</evidence>
<gene>
    <name evidence="2" type="ORF">L9F63_000911</name>
</gene>
<organism evidence="2 3">
    <name type="scientific">Diploptera punctata</name>
    <name type="common">Pacific beetle cockroach</name>
    <dbReference type="NCBI Taxonomy" id="6984"/>
    <lineage>
        <taxon>Eukaryota</taxon>
        <taxon>Metazoa</taxon>
        <taxon>Ecdysozoa</taxon>
        <taxon>Arthropoda</taxon>
        <taxon>Hexapoda</taxon>
        <taxon>Insecta</taxon>
        <taxon>Pterygota</taxon>
        <taxon>Neoptera</taxon>
        <taxon>Polyneoptera</taxon>
        <taxon>Dictyoptera</taxon>
        <taxon>Blattodea</taxon>
        <taxon>Blaberoidea</taxon>
        <taxon>Blaberidae</taxon>
        <taxon>Diplopterinae</taxon>
        <taxon>Diploptera</taxon>
    </lineage>
</organism>
<evidence type="ECO:0000313" key="2">
    <source>
        <dbReference type="EMBL" id="KAJ9600964.1"/>
    </source>
</evidence>
<comment type="caution">
    <text evidence="2">The sequence shown here is derived from an EMBL/GenBank/DDBJ whole genome shotgun (WGS) entry which is preliminary data.</text>
</comment>
<keyword evidence="3" id="KW-1185">Reference proteome</keyword>
<dbReference type="EMBL" id="JASPKZ010000040">
    <property type="protein sequence ID" value="KAJ9600964.1"/>
    <property type="molecule type" value="Genomic_DNA"/>
</dbReference>
<proteinExistence type="predicted"/>
<keyword evidence="1" id="KW-0812">Transmembrane</keyword>
<feature type="transmembrane region" description="Helical" evidence="1">
    <location>
        <begin position="102"/>
        <end position="121"/>
    </location>
</feature>
<dbReference type="Proteomes" id="UP001233999">
    <property type="component" value="Unassembled WGS sequence"/>
</dbReference>
<reference evidence="2" key="1">
    <citation type="journal article" date="2023" name="IScience">
        <title>Live-bearing cockroach genome reveals convergent evolutionary mechanisms linked to viviparity in insects and beyond.</title>
        <authorList>
            <person name="Fouks B."/>
            <person name="Harrison M.C."/>
            <person name="Mikhailova A.A."/>
            <person name="Marchal E."/>
            <person name="English S."/>
            <person name="Carruthers M."/>
            <person name="Jennings E.C."/>
            <person name="Chiamaka E.L."/>
            <person name="Frigard R.A."/>
            <person name="Pippel M."/>
            <person name="Attardo G.M."/>
            <person name="Benoit J.B."/>
            <person name="Bornberg-Bauer E."/>
            <person name="Tobe S.S."/>
        </authorList>
    </citation>
    <scope>NUCLEOTIDE SEQUENCE</scope>
    <source>
        <strain evidence="2">Stay&amp;Tobe</strain>
    </source>
</reference>
<evidence type="ECO:0000256" key="1">
    <source>
        <dbReference type="SAM" id="Phobius"/>
    </source>
</evidence>
<feature type="non-terminal residue" evidence="2">
    <location>
        <position position="1"/>
    </location>
</feature>
<keyword evidence="1" id="KW-1133">Transmembrane helix</keyword>
<name>A0AAD8AKW4_DIPPU</name>
<accession>A0AAD8AKW4</accession>
<feature type="transmembrane region" description="Helical" evidence="1">
    <location>
        <begin position="133"/>
        <end position="150"/>
    </location>
</feature>
<protein>
    <submittedName>
        <fullName evidence="2">Uncharacterized protein</fullName>
    </submittedName>
</protein>
<reference evidence="2" key="2">
    <citation type="submission" date="2023-05" db="EMBL/GenBank/DDBJ databases">
        <authorList>
            <person name="Fouks B."/>
        </authorList>
    </citation>
    <scope>NUCLEOTIDE SEQUENCE</scope>
    <source>
        <strain evidence="2">Stay&amp;Tobe</strain>
        <tissue evidence="2">Testes</tissue>
    </source>
</reference>